<evidence type="ECO:0000313" key="3">
    <source>
        <dbReference type="Proteomes" id="UP000008744"/>
    </source>
</evidence>
<name>B4G2M9_DROPE</name>
<dbReference type="AlphaFoldDB" id="B4G2M9"/>
<dbReference type="HOGENOM" id="CLU_1200939_0_0_1"/>
<evidence type="ECO:0000256" key="1">
    <source>
        <dbReference type="SAM" id="SignalP"/>
    </source>
</evidence>
<protein>
    <submittedName>
        <fullName evidence="2">GL23575</fullName>
    </submittedName>
</protein>
<organism evidence="3">
    <name type="scientific">Drosophila persimilis</name>
    <name type="common">Fruit fly</name>
    <dbReference type="NCBI Taxonomy" id="7234"/>
    <lineage>
        <taxon>Eukaryota</taxon>
        <taxon>Metazoa</taxon>
        <taxon>Ecdysozoa</taxon>
        <taxon>Arthropoda</taxon>
        <taxon>Hexapoda</taxon>
        <taxon>Insecta</taxon>
        <taxon>Pterygota</taxon>
        <taxon>Neoptera</taxon>
        <taxon>Endopterygota</taxon>
        <taxon>Diptera</taxon>
        <taxon>Brachycera</taxon>
        <taxon>Muscomorpha</taxon>
        <taxon>Ephydroidea</taxon>
        <taxon>Drosophilidae</taxon>
        <taxon>Drosophila</taxon>
        <taxon>Sophophora</taxon>
    </lineage>
</organism>
<dbReference type="OMA" id="RNCHATI"/>
<accession>B4G2M9</accession>
<dbReference type="PhylomeDB" id="B4G2M9"/>
<reference evidence="2 3" key="1">
    <citation type="journal article" date="2007" name="Nature">
        <title>Evolution of genes and genomes on the Drosophila phylogeny.</title>
        <authorList>
            <consortium name="Drosophila 12 Genomes Consortium"/>
            <person name="Clark A.G."/>
            <person name="Eisen M.B."/>
            <person name="Smith D.R."/>
            <person name="Bergman C.M."/>
            <person name="Oliver B."/>
            <person name="Markow T.A."/>
            <person name="Kaufman T.C."/>
            <person name="Kellis M."/>
            <person name="Gelbart W."/>
            <person name="Iyer V.N."/>
            <person name="Pollard D.A."/>
            <person name="Sackton T.B."/>
            <person name="Larracuente A.M."/>
            <person name="Singh N.D."/>
            <person name="Abad J.P."/>
            <person name="Abt D.N."/>
            <person name="Adryan B."/>
            <person name="Aguade M."/>
            <person name="Akashi H."/>
            <person name="Anderson W.W."/>
            <person name="Aquadro C.F."/>
            <person name="Ardell D.H."/>
            <person name="Arguello R."/>
            <person name="Artieri C.G."/>
            <person name="Barbash D.A."/>
            <person name="Barker D."/>
            <person name="Barsanti P."/>
            <person name="Batterham P."/>
            <person name="Batzoglou S."/>
            <person name="Begun D."/>
            <person name="Bhutkar A."/>
            <person name="Blanco E."/>
            <person name="Bosak S.A."/>
            <person name="Bradley R.K."/>
            <person name="Brand A.D."/>
            <person name="Brent M.R."/>
            <person name="Brooks A.N."/>
            <person name="Brown R.H."/>
            <person name="Butlin R.K."/>
            <person name="Caggese C."/>
            <person name="Calvi B.R."/>
            <person name="Bernardo de Carvalho A."/>
            <person name="Caspi A."/>
            <person name="Castrezana S."/>
            <person name="Celniker S.E."/>
            <person name="Chang J.L."/>
            <person name="Chapple C."/>
            <person name="Chatterji S."/>
            <person name="Chinwalla A."/>
            <person name="Civetta A."/>
            <person name="Clifton S.W."/>
            <person name="Comeron J.M."/>
            <person name="Costello J.C."/>
            <person name="Coyne J.A."/>
            <person name="Daub J."/>
            <person name="David R.G."/>
            <person name="Delcher A.L."/>
            <person name="Delehaunty K."/>
            <person name="Do C.B."/>
            <person name="Ebling H."/>
            <person name="Edwards K."/>
            <person name="Eickbush T."/>
            <person name="Evans J.D."/>
            <person name="Filipski A."/>
            <person name="Findeiss S."/>
            <person name="Freyhult E."/>
            <person name="Fulton L."/>
            <person name="Fulton R."/>
            <person name="Garcia A.C."/>
            <person name="Gardiner A."/>
            <person name="Garfield D.A."/>
            <person name="Garvin B.E."/>
            <person name="Gibson G."/>
            <person name="Gilbert D."/>
            <person name="Gnerre S."/>
            <person name="Godfrey J."/>
            <person name="Good R."/>
            <person name="Gotea V."/>
            <person name="Gravely B."/>
            <person name="Greenberg A.J."/>
            <person name="Griffiths-Jones S."/>
            <person name="Gross S."/>
            <person name="Guigo R."/>
            <person name="Gustafson E.A."/>
            <person name="Haerty W."/>
            <person name="Hahn M.W."/>
            <person name="Halligan D.L."/>
            <person name="Halpern A.L."/>
            <person name="Halter G.M."/>
            <person name="Han M.V."/>
            <person name="Heger A."/>
            <person name="Hillier L."/>
            <person name="Hinrichs A.S."/>
            <person name="Holmes I."/>
            <person name="Hoskins R.A."/>
            <person name="Hubisz M.J."/>
            <person name="Hultmark D."/>
            <person name="Huntley M.A."/>
            <person name="Jaffe D.B."/>
            <person name="Jagadeeshan S."/>
            <person name="Jeck W.R."/>
            <person name="Johnson J."/>
            <person name="Jones C.D."/>
            <person name="Jordan W.C."/>
            <person name="Karpen G.H."/>
            <person name="Kataoka E."/>
            <person name="Keightley P.D."/>
            <person name="Kheradpour P."/>
            <person name="Kirkness E.F."/>
            <person name="Koerich L.B."/>
            <person name="Kristiansen K."/>
            <person name="Kudrna D."/>
            <person name="Kulathinal R.J."/>
            <person name="Kumar S."/>
            <person name="Kwok R."/>
            <person name="Lander E."/>
            <person name="Langley C.H."/>
            <person name="Lapoint R."/>
            <person name="Lazzaro B.P."/>
            <person name="Lee S.J."/>
            <person name="Levesque L."/>
            <person name="Li R."/>
            <person name="Lin C.F."/>
            <person name="Lin M.F."/>
            <person name="Lindblad-Toh K."/>
            <person name="Llopart A."/>
            <person name="Long M."/>
            <person name="Low L."/>
            <person name="Lozovsky E."/>
            <person name="Lu J."/>
            <person name="Luo M."/>
            <person name="Machado C.A."/>
            <person name="Makalowski W."/>
            <person name="Marzo M."/>
            <person name="Matsuda M."/>
            <person name="Matzkin L."/>
            <person name="McAllister B."/>
            <person name="McBride C.S."/>
            <person name="McKernan B."/>
            <person name="McKernan K."/>
            <person name="Mendez-Lago M."/>
            <person name="Minx P."/>
            <person name="Mollenhauer M.U."/>
            <person name="Montooth K."/>
            <person name="Mount S.M."/>
            <person name="Mu X."/>
            <person name="Myers E."/>
            <person name="Negre B."/>
            <person name="Newfeld S."/>
            <person name="Nielsen R."/>
            <person name="Noor M.A."/>
            <person name="O'Grady P."/>
            <person name="Pachter L."/>
            <person name="Papaceit M."/>
            <person name="Parisi M.J."/>
            <person name="Parisi M."/>
            <person name="Parts L."/>
            <person name="Pedersen J.S."/>
            <person name="Pesole G."/>
            <person name="Phillippy A.M."/>
            <person name="Ponting C.P."/>
            <person name="Pop M."/>
            <person name="Porcelli D."/>
            <person name="Powell J.R."/>
            <person name="Prohaska S."/>
            <person name="Pruitt K."/>
            <person name="Puig M."/>
            <person name="Quesneville H."/>
            <person name="Ram K.R."/>
            <person name="Rand D."/>
            <person name="Rasmussen M.D."/>
            <person name="Reed L.K."/>
            <person name="Reenan R."/>
            <person name="Reily A."/>
            <person name="Remington K.A."/>
            <person name="Rieger T.T."/>
            <person name="Ritchie M.G."/>
            <person name="Robin C."/>
            <person name="Rogers Y.H."/>
            <person name="Rohde C."/>
            <person name="Rozas J."/>
            <person name="Rubenfield M.J."/>
            <person name="Ruiz A."/>
            <person name="Russo S."/>
            <person name="Salzberg S.L."/>
            <person name="Sanchez-Gracia A."/>
            <person name="Saranga D.J."/>
            <person name="Sato H."/>
            <person name="Schaeffer S.W."/>
            <person name="Schatz M.C."/>
            <person name="Schlenke T."/>
            <person name="Schwartz R."/>
            <person name="Segarra C."/>
            <person name="Singh R.S."/>
            <person name="Sirot L."/>
            <person name="Sirota M."/>
            <person name="Sisneros N.B."/>
            <person name="Smith C.D."/>
            <person name="Smith T.F."/>
            <person name="Spieth J."/>
            <person name="Stage D.E."/>
            <person name="Stark A."/>
            <person name="Stephan W."/>
            <person name="Strausberg R.L."/>
            <person name="Strempel S."/>
            <person name="Sturgill D."/>
            <person name="Sutton G."/>
            <person name="Sutton G.G."/>
            <person name="Tao W."/>
            <person name="Teichmann S."/>
            <person name="Tobari Y.N."/>
            <person name="Tomimura Y."/>
            <person name="Tsolas J.M."/>
            <person name="Valente V.L."/>
            <person name="Venter E."/>
            <person name="Venter J.C."/>
            <person name="Vicario S."/>
            <person name="Vieira F.G."/>
            <person name="Vilella A.J."/>
            <person name="Villasante A."/>
            <person name="Walenz B."/>
            <person name="Wang J."/>
            <person name="Wasserman M."/>
            <person name="Watts T."/>
            <person name="Wilson D."/>
            <person name="Wilson R.K."/>
            <person name="Wing R.A."/>
            <person name="Wolfner M.F."/>
            <person name="Wong A."/>
            <person name="Wong G.K."/>
            <person name="Wu C.I."/>
            <person name="Wu G."/>
            <person name="Yamamoto D."/>
            <person name="Yang H.P."/>
            <person name="Yang S.P."/>
            <person name="Yorke J.A."/>
            <person name="Yoshida K."/>
            <person name="Zdobnov E."/>
            <person name="Zhang P."/>
            <person name="Zhang Y."/>
            <person name="Zimin A.V."/>
            <person name="Baldwin J."/>
            <person name="Abdouelleil A."/>
            <person name="Abdulkadir J."/>
            <person name="Abebe A."/>
            <person name="Abera B."/>
            <person name="Abreu J."/>
            <person name="Acer S.C."/>
            <person name="Aftuck L."/>
            <person name="Alexander A."/>
            <person name="An P."/>
            <person name="Anderson E."/>
            <person name="Anderson S."/>
            <person name="Arachi H."/>
            <person name="Azer M."/>
            <person name="Bachantsang P."/>
            <person name="Barry A."/>
            <person name="Bayul T."/>
            <person name="Berlin A."/>
            <person name="Bessette D."/>
            <person name="Bloom T."/>
            <person name="Blye J."/>
            <person name="Boguslavskiy L."/>
            <person name="Bonnet C."/>
            <person name="Boukhgalter B."/>
            <person name="Bourzgui I."/>
            <person name="Brown A."/>
            <person name="Cahill P."/>
            <person name="Channer S."/>
            <person name="Cheshatsang Y."/>
            <person name="Chuda L."/>
            <person name="Citroen M."/>
            <person name="Collymore A."/>
            <person name="Cooke P."/>
            <person name="Costello M."/>
            <person name="D'Aco K."/>
            <person name="Daza R."/>
            <person name="De Haan G."/>
            <person name="DeGray S."/>
            <person name="DeMaso C."/>
            <person name="Dhargay N."/>
            <person name="Dooley K."/>
            <person name="Dooley E."/>
            <person name="Doricent M."/>
            <person name="Dorje P."/>
            <person name="Dorjee K."/>
            <person name="Dupes A."/>
            <person name="Elong R."/>
            <person name="Falk J."/>
            <person name="Farina A."/>
            <person name="Faro S."/>
            <person name="Ferguson D."/>
            <person name="Fisher S."/>
            <person name="Foley C.D."/>
            <person name="Franke A."/>
            <person name="Friedrich D."/>
            <person name="Gadbois L."/>
            <person name="Gearin G."/>
            <person name="Gearin C.R."/>
            <person name="Giannoukos G."/>
            <person name="Goode T."/>
            <person name="Graham J."/>
            <person name="Grandbois E."/>
            <person name="Grewal S."/>
            <person name="Gyaltsen K."/>
            <person name="Hafez N."/>
            <person name="Hagos B."/>
            <person name="Hall J."/>
            <person name="Henson C."/>
            <person name="Hollinger A."/>
            <person name="Honan T."/>
            <person name="Huard M.D."/>
            <person name="Hughes L."/>
            <person name="Hurhula B."/>
            <person name="Husby M.E."/>
            <person name="Kamat A."/>
            <person name="Kanga B."/>
            <person name="Kashin S."/>
            <person name="Khazanovich D."/>
            <person name="Kisner P."/>
            <person name="Lance K."/>
            <person name="Lara M."/>
            <person name="Lee W."/>
            <person name="Lennon N."/>
            <person name="Letendre F."/>
            <person name="LeVine R."/>
            <person name="Lipovsky A."/>
            <person name="Liu X."/>
            <person name="Liu J."/>
            <person name="Liu S."/>
            <person name="Lokyitsang T."/>
            <person name="Lokyitsang Y."/>
            <person name="Lubonja R."/>
            <person name="Lui A."/>
            <person name="MacDonald P."/>
            <person name="Magnisalis V."/>
            <person name="Maru K."/>
            <person name="Matthews C."/>
            <person name="McCusker W."/>
            <person name="McDonough S."/>
            <person name="Mehta T."/>
            <person name="Meldrim J."/>
            <person name="Meneus L."/>
            <person name="Mihai O."/>
            <person name="Mihalev A."/>
            <person name="Mihova T."/>
            <person name="Mittelman R."/>
            <person name="Mlenga V."/>
            <person name="Montmayeur A."/>
            <person name="Mulrain L."/>
            <person name="Navidi A."/>
            <person name="Naylor J."/>
            <person name="Negash T."/>
            <person name="Nguyen T."/>
            <person name="Nguyen N."/>
            <person name="Nicol R."/>
            <person name="Norbu C."/>
            <person name="Norbu N."/>
            <person name="Novod N."/>
            <person name="O'Neill B."/>
            <person name="Osman S."/>
            <person name="Markiewicz E."/>
            <person name="Oyono O.L."/>
            <person name="Patti C."/>
            <person name="Phunkhang P."/>
            <person name="Pierre F."/>
            <person name="Priest M."/>
            <person name="Raghuraman S."/>
            <person name="Rege F."/>
            <person name="Reyes R."/>
            <person name="Rise C."/>
            <person name="Rogov P."/>
            <person name="Ross K."/>
            <person name="Ryan E."/>
            <person name="Settipalli S."/>
            <person name="Shea T."/>
            <person name="Sherpa N."/>
            <person name="Shi L."/>
            <person name="Shih D."/>
            <person name="Sparrow T."/>
            <person name="Spaulding J."/>
            <person name="Stalker J."/>
            <person name="Stange-Thomann N."/>
            <person name="Stavropoulos S."/>
            <person name="Stone C."/>
            <person name="Strader C."/>
            <person name="Tesfaye S."/>
            <person name="Thomson T."/>
            <person name="Thoulutsang Y."/>
            <person name="Thoulutsang D."/>
            <person name="Topham K."/>
            <person name="Topping I."/>
            <person name="Tsamla T."/>
            <person name="Vassiliev H."/>
            <person name="Vo A."/>
            <person name="Wangchuk T."/>
            <person name="Wangdi T."/>
            <person name="Weiand M."/>
            <person name="Wilkinson J."/>
            <person name="Wilson A."/>
            <person name="Yadav S."/>
            <person name="Young G."/>
            <person name="Yu Q."/>
            <person name="Zembek L."/>
            <person name="Zhong D."/>
            <person name="Zimmer A."/>
            <person name="Zwirko Z."/>
            <person name="Jaffe D.B."/>
            <person name="Alvarez P."/>
            <person name="Brockman W."/>
            <person name="Butler J."/>
            <person name="Chin C."/>
            <person name="Gnerre S."/>
            <person name="Grabherr M."/>
            <person name="Kleber M."/>
            <person name="Mauceli E."/>
            <person name="MacCallum I."/>
        </authorList>
    </citation>
    <scope>NUCLEOTIDE SEQUENCE [LARGE SCALE GENOMIC DNA]</scope>
    <source>
        <strain evidence="3">MSH-3 / Tucson 14011-0111.49</strain>
    </source>
</reference>
<proteinExistence type="predicted"/>
<evidence type="ECO:0000313" key="2">
    <source>
        <dbReference type="EMBL" id="EDW24074.1"/>
    </source>
</evidence>
<gene>
    <name evidence="2" type="primary">Dper\GL23575</name>
    <name evidence="2" type="ORF">Dper_GL23575</name>
</gene>
<keyword evidence="1" id="KW-0732">Signal</keyword>
<sequence length="210" mass="22627">MASLIVLLSALFVLAHGSHLSNVHHGSFPEPHEPFSVGHGSHSVGREYLPVEHGSIPIGHGSAQHYGFAAPYGHHPSVTGSGFPHHHGHVIAHGSVPAQHVVGSVAPDSYHQVAAPGSSTYHHHLHGALAPIVAGTGHAHVHQNRNCHATIHCPNSISRTYASDGHYCYRLNNPCDLAIANCKRRNELKPILRHISHGECHHLPRGQRPY</sequence>
<feature type="signal peptide" evidence="1">
    <location>
        <begin position="1"/>
        <end position="17"/>
    </location>
</feature>
<keyword evidence="3" id="KW-1185">Reference proteome</keyword>
<dbReference type="EMBL" id="CH479179">
    <property type="protein sequence ID" value="EDW24074.1"/>
    <property type="molecule type" value="Genomic_DNA"/>
</dbReference>
<feature type="chain" id="PRO_5002806093" evidence="1">
    <location>
        <begin position="18"/>
        <end position="210"/>
    </location>
</feature>
<dbReference type="Proteomes" id="UP000008744">
    <property type="component" value="Unassembled WGS sequence"/>
</dbReference>